<dbReference type="InterPro" id="IPR007329">
    <property type="entry name" value="FMN-bd"/>
</dbReference>
<dbReference type="GO" id="GO:0005886">
    <property type="term" value="C:plasma membrane"/>
    <property type="evidence" value="ECO:0007669"/>
    <property type="project" value="UniProtKB-SubCell"/>
</dbReference>
<name>A0A1Y5EIJ5_COLPS</name>
<keyword evidence="4" id="KW-1133">Transmembrane helix</keyword>
<dbReference type="PANTHER" id="PTHR30224:SF4">
    <property type="entry name" value="ELECTRON TRANSPORT PROTEIN YCCM-RELATED"/>
    <property type="match status" value="1"/>
</dbReference>
<dbReference type="GO" id="GO:0003677">
    <property type="term" value="F:DNA binding"/>
    <property type="evidence" value="ECO:0007669"/>
    <property type="project" value="InterPro"/>
</dbReference>
<protein>
    <submittedName>
        <fullName evidence="6">(4Fe-4S)-binding protein</fullName>
    </submittedName>
</protein>
<dbReference type="InterPro" id="IPR011399">
    <property type="entry name" value="NosR"/>
</dbReference>
<evidence type="ECO:0000256" key="3">
    <source>
        <dbReference type="ARBA" id="ARBA00023136"/>
    </source>
</evidence>
<dbReference type="SMART" id="SM00900">
    <property type="entry name" value="FMN_bind"/>
    <property type="match status" value="1"/>
</dbReference>
<feature type="transmembrane region" description="Helical" evidence="4">
    <location>
        <begin position="458"/>
        <end position="482"/>
    </location>
</feature>
<feature type="transmembrane region" description="Helical" evidence="4">
    <location>
        <begin position="558"/>
        <end position="577"/>
    </location>
</feature>
<evidence type="ECO:0000256" key="2">
    <source>
        <dbReference type="ARBA" id="ARBA00022475"/>
    </source>
</evidence>
<dbReference type="Pfam" id="PF12801">
    <property type="entry name" value="Fer4_5"/>
    <property type="match status" value="2"/>
</dbReference>
<feature type="transmembrane region" description="Helical" evidence="4">
    <location>
        <begin position="416"/>
        <end position="438"/>
    </location>
</feature>
<reference evidence="7" key="1">
    <citation type="journal article" date="2017" name="Proc. Natl. Acad. Sci. U.S.A.">
        <title>Simulation of Deepwater Horizon oil plume reveals substrate specialization within a complex community of hydrocarbon degraders.</title>
        <authorList>
            <person name="Hu P."/>
            <person name="Dubinsky E.A."/>
            <person name="Probst A.J."/>
            <person name="Wang J."/>
            <person name="Sieber C.M.K."/>
            <person name="Tom L.M."/>
            <person name="Gardinali P."/>
            <person name="Banfield J.F."/>
            <person name="Atlas R.M."/>
            <person name="Andersen G.L."/>
        </authorList>
    </citation>
    <scope>NUCLEOTIDE SEQUENCE [LARGE SCALE GENOMIC DNA]</scope>
</reference>
<comment type="caution">
    <text evidence="6">The sequence shown here is derived from an EMBL/GenBank/DDBJ whole genome shotgun (WGS) entry which is preliminary data.</text>
</comment>
<dbReference type="SUPFAM" id="SSF54862">
    <property type="entry name" value="4Fe-4S ferredoxins"/>
    <property type="match status" value="1"/>
</dbReference>
<feature type="transmembrane region" description="Helical" evidence="4">
    <location>
        <begin position="494"/>
        <end position="514"/>
    </location>
</feature>
<evidence type="ECO:0000256" key="1">
    <source>
        <dbReference type="ARBA" id="ARBA00004236"/>
    </source>
</evidence>
<dbReference type="EMBL" id="MAAF01000040">
    <property type="protein sequence ID" value="OUR82339.1"/>
    <property type="molecule type" value="Genomic_DNA"/>
</dbReference>
<dbReference type="Proteomes" id="UP000243053">
    <property type="component" value="Unassembled WGS sequence"/>
</dbReference>
<keyword evidence="2" id="KW-1003">Cell membrane</keyword>
<feature type="domain" description="FMN-binding" evidence="5">
    <location>
        <begin position="88"/>
        <end position="183"/>
    </location>
</feature>
<feature type="transmembrane region" description="Helical" evidence="4">
    <location>
        <begin position="597"/>
        <end position="614"/>
    </location>
</feature>
<sequence>MPSTQLKNLKIWLILSLLLMLTTSFYSVAFNTTTHANVTAISDEIAQLFPSATRVGPIDKKIAVTPVYQLNELLGYVFESDDFVNFIGFSGQTINLLIGIDTQGVFTGLKILNHNEPIFLHGLGEQPMFKFIKQYQGHSIKERFIVNARSKSSVDATYIDGVTRATISVLVINDTITASALKVARERLSGFVAPSQTSINPDYYQTLNFEELINKNFIKHWQLTREQAIALTKTSPTNLVDEINQVTEEGDEFIDLYFAFVNIPIIGKNLLGEQEYQRLLDSLKPGEHALMMFSDGKYHFVSEDFTPQTVPNRLSAQQATLPVDIRDIDFYSFYDPSFSLTVPDFNEIKVFRIKSQSGFELNKEFSLSLMLSYNKSFLSKQQHSFTINNTLPDSLFIHKEPEINPEENRPLWLKIWISRSTDIIILGIYLIFLVWLFIKQETLAKNARTTHKIRFASLTFVIIFIGFYAQGQLSVVNIYTLFLSLWQGFNIDVFLLDPIIFILWIFVFISLFLWGRGLFCGWLCPFGALQEFAALVASKLKIKQIKIKPQHHKAAQKIKYIVLILLVGSSFYSLTLAEQLAEIEPFKTSITLNFVRYWPFVLYVVLLLALSLKIHKVYCRYLCPLGAGLAVIGRYPLFKWLTRRQECGTPCQLCRNKKCGIDAINKDGSIDYGECIQCLECLVTIKDPKECVVDKYSKKRKAVVVVTPNTDFINNLS</sequence>
<evidence type="ECO:0000313" key="6">
    <source>
        <dbReference type="EMBL" id="OUR82339.1"/>
    </source>
</evidence>
<evidence type="ECO:0000313" key="7">
    <source>
        <dbReference type="Proteomes" id="UP000243053"/>
    </source>
</evidence>
<dbReference type="InterPro" id="IPR052378">
    <property type="entry name" value="NosR_regulator"/>
</dbReference>
<evidence type="ECO:0000259" key="5">
    <source>
        <dbReference type="SMART" id="SM00900"/>
    </source>
</evidence>
<dbReference type="InterPro" id="IPR017896">
    <property type="entry name" value="4Fe4S_Fe-S-bd"/>
</dbReference>
<keyword evidence="4" id="KW-0812">Transmembrane</keyword>
<dbReference type="GO" id="GO:0010181">
    <property type="term" value="F:FMN binding"/>
    <property type="evidence" value="ECO:0007669"/>
    <property type="project" value="InterPro"/>
</dbReference>
<organism evidence="6 7">
    <name type="scientific">Colwellia psychrerythraea</name>
    <name type="common">Vibrio psychroerythus</name>
    <dbReference type="NCBI Taxonomy" id="28229"/>
    <lineage>
        <taxon>Bacteria</taxon>
        <taxon>Pseudomonadati</taxon>
        <taxon>Pseudomonadota</taxon>
        <taxon>Gammaproteobacteria</taxon>
        <taxon>Alteromonadales</taxon>
        <taxon>Colwelliaceae</taxon>
        <taxon>Colwellia</taxon>
    </lineage>
</organism>
<accession>A0A1Y5EIJ5</accession>
<dbReference type="GO" id="GO:0045893">
    <property type="term" value="P:positive regulation of DNA-templated transcription"/>
    <property type="evidence" value="ECO:0007669"/>
    <property type="project" value="InterPro"/>
</dbReference>
<gene>
    <name evidence="6" type="ORF">A9Q75_06390</name>
</gene>
<dbReference type="PANTHER" id="PTHR30224">
    <property type="entry name" value="ELECTRON TRANSPORT PROTEIN"/>
    <property type="match status" value="1"/>
</dbReference>
<keyword evidence="3 4" id="KW-0472">Membrane</keyword>
<dbReference type="AlphaFoldDB" id="A0A1Y5EIJ5"/>
<dbReference type="PIRSF" id="PIRSF036354">
    <property type="entry name" value="NosR"/>
    <property type="match status" value="1"/>
</dbReference>
<evidence type="ECO:0000256" key="4">
    <source>
        <dbReference type="SAM" id="Phobius"/>
    </source>
</evidence>
<proteinExistence type="predicted"/>
<dbReference type="Pfam" id="PF04205">
    <property type="entry name" value="FMN_bind"/>
    <property type="match status" value="1"/>
</dbReference>
<comment type="subcellular location">
    <subcellularLocation>
        <location evidence="1">Cell membrane</location>
    </subcellularLocation>
</comment>